<proteinExistence type="predicted"/>
<dbReference type="SUPFAM" id="SSF52172">
    <property type="entry name" value="CheY-like"/>
    <property type="match status" value="1"/>
</dbReference>
<feature type="domain" description="Response regulatory" evidence="2">
    <location>
        <begin position="26"/>
        <end position="150"/>
    </location>
</feature>
<dbReference type="OrthoDB" id="9787688at2"/>
<keyword evidence="1" id="KW-0597">Phosphoprotein</keyword>
<evidence type="ECO:0000259" key="2">
    <source>
        <dbReference type="PROSITE" id="PS50110"/>
    </source>
</evidence>
<feature type="domain" description="HD-GYP" evidence="3">
    <location>
        <begin position="317"/>
        <end position="514"/>
    </location>
</feature>
<gene>
    <name evidence="4" type="ORF">EOD73_09210</name>
</gene>
<dbReference type="Gene3D" id="1.10.3210.10">
    <property type="entry name" value="Hypothetical protein af1432"/>
    <property type="match status" value="1"/>
</dbReference>
<dbReference type="InterPro" id="IPR003607">
    <property type="entry name" value="HD/PDEase_dom"/>
</dbReference>
<dbReference type="RefSeq" id="WP_127682698.1">
    <property type="nucleotide sequence ID" value="NZ_SACM01000002.1"/>
</dbReference>
<dbReference type="PROSITE" id="PS51832">
    <property type="entry name" value="HD_GYP"/>
    <property type="match status" value="1"/>
</dbReference>
<reference evidence="4 5" key="1">
    <citation type="submission" date="2019-01" db="EMBL/GenBank/DDBJ databases">
        <authorList>
            <person name="Chen W.-M."/>
        </authorList>
    </citation>
    <scope>NUCLEOTIDE SEQUENCE [LARGE SCALE GENOMIC DNA]</scope>
    <source>
        <strain evidence="4 5">CCP-18</strain>
    </source>
</reference>
<dbReference type="Pfam" id="PF11849">
    <property type="entry name" value="DUF3369"/>
    <property type="match status" value="1"/>
</dbReference>
<evidence type="ECO:0000259" key="3">
    <source>
        <dbReference type="PROSITE" id="PS51832"/>
    </source>
</evidence>
<name>A0A437LLF7_9BURK</name>
<dbReference type="InterPro" id="IPR052020">
    <property type="entry name" value="Cyclic_di-GMP/3'3'-cGAMP_PDE"/>
</dbReference>
<organism evidence="4 5">
    <name type="scientific">Inhella crocodyli</name>
    <dbReference type="NCBI Taxonomy" id="2499851"/>
    <lineage>
        <taxon>Bacteria</taxon>
        <taxon>Pseudomonadati</taxon>
        <taxon>Pseudomonadota</taxon>
        <taxon>Betaproteobacteria</taxon>
        <taxon>Burkholderiales</taxon>
        <taxon>Sphaerotilaceae</taxon>
        <taxon>Inhella</taxon>
    </lineage>
</organism>
<dbReference type="EMBL" id="SACM01000002">
    <property type="protein sequence ID" value="RVT86203.1"/>
    <property type="molecule type" value="Genomic_DNA"/>
</dbReference>
<accession>A0A437LLF7</accession>
<comment type="caution">
    <text evidence="4">The sequence shown here is derived from an EMBL/GenBank/DDBJ whole genome shotgun (WGS) entry which is preliminary data.</text>
</comment>
<dbReference type="SUPFAM" id="SSF109604">
    <property type="entry name" value="HD-domain/PDEase-like"/>
    <property type="match status" value="1"/>
</dbReference>
<dbReference type="Gene3D" id="3.40.50.2300">
    <property type="match status" value="1"/>
</dbReference>
<dbReference type="InterPro" id="IPR037522">
    <property type="entry name" value="HD_GYP_dom"/>
</dbReference>
<dbReference type="PANTHER" id="PTHR45228:SF9">
    <property type="entry name" value="3'3'-CGAMP-SPECIFIC PHOSPHODIESTERASE 2"/>
    <property type="match status" value="1"/>
</dbReference>
<dbReference type="Pfam" id="PF13487">
    <property type="entry name" value="HD_5"/>
    <property type="match status" value="1"/>
</dbReference>
<dbReference type="InterPro" id="IPR001789">
    <property type="entry name" value="Sig_transdc_resp-reg_receiver"/>
</dbReference>
<feature type="modified residue" description="4-aspartylphosphate" evidence="1">
    <location>
        <position position="81"/>
    </location>
</feature>
<dbReference type="SMART" id="SM00448">
    <property type="entry name" value="REC"/>
    <property type="match status" value="1"/>
</dbReference>
<dbReference type="AlphaFoldDB" id="A0A437LLF7"/>
<evidence type="ECO:0000256" key="1">
    <source>
        <dbReference type="PROSITE-ProRule" id="PRU00169"/>
    </source>
</evidence>
<evidence type="ECO:0000313" key="5">
    <source>
        <dbReference type="Proteomes" id="UP000288587"/>
    </source>
</evidence>
<dbReference type="CDD" id="cd00077">
    <property type="entry name" value="HDc"/>
    <property type="match status" value="1"/>
</dbReference>
<dbReference type="GO" id="GO:0000160">
    <property type="term" value="P:phosphorelay signal transduction system"/>
    <property type="evidence" value="ECO:0007669"/>
    <property type="project" value="InterPro"/>
</dbReference>
<dbReference type="Proteomes" id="UP000288587">
    <property type="component" value="Unassembled WGS sequence"/>
</dbReference>
<protein>
    <submittedName>
        <fullName evidence="4">DUF3369 domain-containing protein</fullName>
    </submittedName>
</protein>
<evidence type="ECO:0000313" key="4">
    <source>
        <dbReference type="EMBL" id="RVT86203.1"/>
    </source>
</evidence>
<dbReference type="PANTHER" id="PTHR45228">
    <property type="entry name" value="CYCLIC DI-GMP PHOSPHODIESTERASE TM_0186-RELATED"/>
    <property type="match status" value="1"/>
</dbReference>
<keyword evidence="5" id="KW-1185">Reference proteome</keyword>
<dbReference type="PROSITE" id="PS50110">
    <property type="entry name" value="RESPONSE_REGULATORY"/>
    <property type="match status" value="1"/>
</dbReference>
<sequence>MTDDADFDFAPETTAAELPAELAPWVILVVDDEPQVHEVTALVMNDFRFAGRRLSFLHAYSAAEARTILRGHDDIALILLDVVMETETAGLDLAREIREDMRNTRSRIVLRTGQPGQAPEERVIQDYDINDYKEKTELTKRKLVTTFFSALRGYRDILAIEQSRTALRRSIEAIHNIHDAGSIQPFASAVLEQVCRLLGLEASGLYANRVNAWAAAHVEGRLHVLAATQDYVGLLDAEHLAELPPSVQYAFDRAEREQTSQFDGNNFVGFYRTSRGSVSLLYLALQSPLDADARELLEIFCANVAITYESLLLRQELQETQRETVLLLSEAVERRSREGGAHVRRIAELSALLGHAWGLDPASVEQLRQAAPLHDLGKIGIPDHILAKPGKLDADEWERMQSHASIGHELLSRSERPILRLGAQIALEHHERWDGQGYPQGLEGESISLAGRIVALADVLDSLVSDRVYKQRWDFDTAIDYIVSQSGLHFDPRLVTLLENRIDAVRDLYTAYPDSTFSTPADL</sequence>
<dbReference type="InterPro" id="IPR011006">
    <property type="entry name" value="CheY-like_superfamily"/>
</dbReference>
<dbReference type="SMART" id="SM00471">
    <property type="entry name" value="HDc"/>
    <property type="match status" value="1"/>
</dbReference>
<dbReference type="GO" id="GO:0008081">
    <property type="term" value="F:phosphoric diester hydrolase activity"/>
    <property type="evidence" value="ECO:0007669"/>
    <property type="project" value="UniProtKB-ARBA"/>
</dbReference>
<dbReference type="InterPro" id="IPR021800">
    <property type="entry name" value="DUF3369"/>
</dbReference>